<evidence type="ECO:0000256" key="5">
    <source>
        <dbReference type="ARBA" id="ARBA00022989"/>
    </source>
</evidence>
<keyword evidence="6 7" id="KW-0472">Membrane</keyword>
<evidence type="ECO:0000256" key="6">
    <source>
        <dbReference type="ARBA" id="ARBA00023136"/>
    </source>
</evidence>
<dbReference type="InterPro" id="IPR013174">
    <property type="entry name" value="DPM3"/>
</dbReference>
<reference evidence="8" key="1">
    <citation type="submission" date="2021-02" db="EMBL/GenBank/DDBJ databases">
        <authorList>
            <person name="Nowell W R."/>
        </authorList>
    </citation>
    <scope>NUCLEOTIDE SEQUENCE</scope>
</reference>
<comment type="caution">
    <text evidence="8">The sequence shown here is derived from an EMBL/GenBank/DDBJ whole genome shotgun (WGS) entry which is preliminary data.</text>
</comment>
<protein>
    <recommendedName>
        <fullName evidence="7">Dolichol-phosphate mannosyltransferase subunit 3</fullName>
    </recommendedName>
</protein>
<dbReference type="Pfam" id="PF08285">
    <property type="entry name" value="DPM3"/>
    <property type="match status" value="1"/>
</dbReference>
<feature type="transmembrane region" description="Helical" evidence="7">
    <location>
        <begin position="6"/>
        <end position="29"/>
    </location>
</feature>
<feature type="transmembrane region" description="Helical" evidence="7">
    <location>
        <begin position="36"/>
        <end position="58"/>
    </location>
</feature>
<comment type="subunit">
    <text evidence="7">Component of the dolichol-phosphate mannose (DPM) synthase complex.</text>
</comment>
<dbReference type="Proteomes" id="UP000663852">
    <property type="component" value="Unassembled WGS sequence"/>
</dbReference>
<keyword evidence="4 7" id="KW-0256">Endoplasmic reticulum</keyword>
<dbReference type="AlphaFoldDB" id="A0A813XA56"/>
<dbReference type="UniPathway" id="UPA00378"/>
<proteinExistence type="inferred from homology"/>
<gene>
    <name evidence="8" type="ORF">EDS130_LOCUS8128</name>
</gene>
<evidence type="ECO:0000313" key="9">
    <source>
        <dbReference type="Proteomes" id="UP000663852"/>
    </source>
</evidence>
<evidence type="ECO:0000313" key="8">
    <source>
        <dbReference type="EMBL" id="CAF0867592.1"/>
    </source>
</evidence>
<sequence length="99" mass="11280">MNPKTVLPICIGVLILWLLVLLGLFPISLPSFLHRLILTVPFLGIAIFGFYSLFYLIYKVVNLKDCPQAQIELEREVKRIRADPEYSSLFRATTSPTGR</sequence>
<comment type="subcellular location">
    <subcellularLocation>
        <location evidence="1 7">Endoplasmic reticulum membrane</location>
        <topology evidence="1 7">Multi-pass membrane protein</topology>
    </subcellularLocation>
</comment>
<keyword evidence="3 7" id="KW-0812">Transmembrane</keyword>
<evidence type="ECO:0000256" key="2">
    <source>
        <dbReference type="ARBA" id="ARBA00010430"/>
    </source>
</evidence>
<accession>A0A813XA56</accession>
<comment type="similarity">
    <text evidence="2 7">Belongs to the DPM3 family.</text>
</comment>
<evidence type="ECO:0000256" key="7">
    <source>
        <dbReference type="RuleBase" id="RU365085"/>
    </source>
</evidence>
<evidence type="ECO:0000256" key="1">
    <source>
        <dbReference type="ARBA" id="ARBA00004477"/>
    </source>
</evidence>
<keyword evidence="5 7" id="KW-1133">Transmembrane helix</keyword>
<name>A0A813XA56_ADIRI</name>
<dbReference type="EMBL" id="CAJNOJ010000025">
    <property type="protein sequence ID" value="CAF0867592.1"/>
    <property type="molecule type" value="Genomic_DNA"/>
</dbReference>
<comment type="pathway">
    <text evidence="7">Protein modification; protein glycosylation.</text>
</comment>
<dbReference type="OrthoDB" id="2014333at2759"/>
<evidence type="ECO:0000256" key="4">
    <source>
        <dbReference type="ARBA" id="ARBA00022824"/>
    </source>
</evidence>
<dbReference type="GO" id="GO:0005789">
    <property type="term" value="C:endoplasmic reticulum membrane"/>
    <property type="evidence" value="ECO:0007669"/>
    <property type="project" value="UniProtKB-SubCell"/>
</dbReference>
<comment type="function">
    <text evidence="7">Stabilizer subunit of the dolichol-phosphate mannose (DPM) synthase complex; tethers catalytic subunit to the ER.</text>
</comment>
<organism evidence="8 9">
    <name type="scientific">Adineta ricciae</name>
    <name type="common">Rotifer</name>
    <dbReference type="NCBI Taxonomy" id="249248"/>
    <lineage>
        <taxon>Eukaryota</taxon>
        <taxon>Metazoa</taxon>
        <taxon>Spiralia</taxon>
        <taxon>Gnathifera</taxon>
        <taxon>Rotifera</taxon>
        <taxon>Eurotatoria</taxon>
        <taxon>Bdelloidea</taxon>
        <taxon>Adinetida</taxon>
        <taxon>Adinetidae</taxon>
        <taxon>Adineta</taxon>
    </lineage>
</organism>
<evidence type="ECO:0000256" key="3">
    <source>
        <dbReference type="ARBA" id="ARBA00022692"/>
    </source>
</evidence>